<evidence type="ECO:0000256" key="6">
    <source>
        <dbReference type="ARBA" id="ARBA00023004"/>
    </source>
</evidence>
<keyword evidence="6" id="KW-0408">Iron</keyword>
<keyword evidence="4" id="KW-0547">Nucleotide-binding</keyword>
<evidence type="ECO:0000256" key="3">
    <source>
        <dbReference type="ARBA" id="ARBA00022496"/>
    </source>
</evidence>
<protein>
    <submittedName>
        <fullName evidence="10">ABC transporter ATP-binding protein</fullName>
    </submittedName>
</protein>
<dbReference type="PANTHER" id="PTHR42781">
    <property type="entry name" value="SPERMIDINE/PUTRESCINE IMPORT ATP-BINDING PROTEIN POTA"/>
    <property type="match status" value="1"/>
</dbReference>
<proteinExistence type="predicted"/>
<dbReference type="Gene3D" id="2.40.50.100">
    <property type="match status" value="1"/>
</dbReference>
<evidence type="ECO:0000256" key="7">
    <source>
        <dbReference type="ARBA" id="ARBA00023065"/>
    </source>
</evidence>
<dbReference type="RefSeq" id="WP_006994070.1">
    <property type="nucleotide sequence ID" value="NZ_JBBMQS010000001.1"/>
</dbReference>
<dbReference type="InterPro" id="IPR017871">
    <property type="entry name" value="ABC_transporter-like_CS"/>
</dbReference>
<reference evidence="10 11" key="1">
    <citation type="submission" date="2024-03" db="EMBL/GenBank/DDBJ databases">
        <title>Community enrichment and isolation of bacterial strains for fucoidan degradation.</title>
        <authorList>
            <person name="Sichert A."/>
        </authorList>
    </citation>
    <scope>NUCLEOTIDE SEQUENCE [LARGE SCALE GENOMIC DNA]</scope>
    <source>
        <strain evidence="10 11">AS12</strain>
    </source>
</reference>
<gene>
    <name evidence="10" type="ORF">WNY77_01640</name>
</gene>
<evidence type="ECO:0000313" key="11">
    <source>
        <dbReference type="Proteomes" id="UP001461163"/>
    </source>
</evidence>
<dbReference type="SUPFAM" id="SSF50331">
    <property type="entry name" value="MOP-like"/>
    <property type="match status" value="1"/>
</dbReference>
<dbReference type="Proteomes" id="UP001461163">
    <property type="component" value="Unassembled WGS sequence"/>
</dbReference>
<dbReference type="InterPro" id="IPR003593">
    <property type="entry name" value="AAA+_ATPase"/>
</dbReference>
<dbReference type="InterPro" id="IPR013611">
    <property type="entry name" value="Transp-assoc_OB_typ2"/>
</dbReference>
<dbReference type="PROSITE" id="PS00211">
    <property type="entry name" value="ABC_TRANSPORTER_1"/>
    <property type="match status" value="1"/>
</dbReference>
<dbReference type="GO" id="GO:0005524">
    <property type="term" value="F:ATP binding"/>
    <property type="evidence" value="ECO:0007669"/>
    <property type="project" value="UniProtKB-KW"/>
</dbReference>
<accession>A0ABU9SQE5</accession>
<dbReference type="Pfam" id="PF00005">
    <property type="entry name" value="ABC_tran"/>
    <property type="match status" value="1"/>
</dbReference>
<keyword evidence="1" id="KW-0813">Transport</keyword>
<dbReference type="InterPro" id="IPR050093">
    <property type="entry name" value="ABC_SmlMolc_Importer"/>
</dbReference>
<dbReference type="EMBL" id="JBBMQS010000001">
    <property type="protein sequence ID" value="MEM5496090.1"/>
    <property type="molecule type" value="Genomic_DNA"/>
</dbReference>
<dbReference type="PROSITE" id="PS50893">
    <property type="entry name" value="ABC_TRANSPORTER_2"/>
    <property type="match status" value="1"/>
</dbReference>
<dbReference type="InterPro" id="IPR027417">
    <property type="entry name" value="P-loop_NTPase"/>
</dbReference>
<dbReference type="SMART" id="SM00382">
    <property type="entry name" value="AAA"/>
    <property type="match status" value="1"/>
</dbReference>
<dbReference type="InterPro" id="IPR015853">
    <property type="entry name" value="ABC_transpr_FbpC"/>
</dbReference>
<keyword evidence="7" id="KW-0406">Ion transport</keyword>
<dbReference type="PANTHER" id="PTHR42781:SF4">
    <property type="entry name" value="SPERMIDINE_PUTRESCINE IMPORT ATP-BINDING PROTEIN POTA"/>
    <property type="match status" value="1"/>
</dbReference>
<evidence type="ECO:0000259" key="9">
    <source>
        <dbReference type="PROSITE" id="PS50893"/>
    </source>
</evidence>
<dbReference type="Pfam" id="PF08402">
    <property type="entry name" value="TOBE_2"/>
    <property type="match status" value="1"/>
</dbReference>
<comment type="caution">
    <text evidence="10">The sequence shown here is derived from an EMBL/GenBank/DDBJ whole genome shotgun (WGS) entry which is preliminary data.</text>
</comment>
<dbReference type="Gene3D" id="3.40.50.300">
    <property type="entry name" value="P-loop containing nucleotide triphosphate hydrolases"/>
    <property type="match status" value="1"/>
</dbReference>
<evidence type="ECO:0000256" key="4">
    <source>
        <dbReference type="ARBA" id="ARBA00022741"/>
    </source>
</evidence>
<keyword evidence="5 10" id="KW-0067">ATP-binding</keyword>
<keyword evidence="2" id="KW-1003">Cell membrane</keyword>
<evidence type="ECO:0000256" key="5">
    <source>
        <dbReference type="ARBA" id="ARBA00022840"/>
    </source>
</evidence>
<dbReference type="InterPro" id="IPR003439">
    <property type="entry name" value="ABC_transporter-like_ATP-bd"/>
</dbReference>
<name>A0ABU9SQE5_9ALTE</name>
<evidence type="ECO:0000313" key="10">
    <source>
        <dbReference type="EMBL" id="MEM5496090.1"/>
    </source>
</evidence>
<dbReference type="CDD" id="cd03259">
    <property type="entry name" value="ABC_Carb_Solutes_like"/>
    <property type="match status" value="1"/>
</dbReference>
<keyword evidence="3" id="KW-0410">Iron transport</keyword>
<evidence type="ECO:0000256" key="1">
    <source>
        <dbReference type="ARBA" id="ARBA00022448"/>
    </source>
</evidence>
<dbReference type="SUPFAM" id="SSF52540">
    <property type="entry name" value="P-loop containing nucleoside triphosphate hydrolases"/>
    <property type="match status" value="1"/>
</dbReference>
<feature type="domain" description="ABC transporter" evidence="9">
    <location>
        <begin position="2"/>
        <end position="234"/>
    </location>
</feature>
<evidence type="ECO:0000256" key="8">
    <source>
        <dbReference type="ARBA" id="ARBA00023136"/>
    </source>
</evidence>
<dbReference type="InterPro" id="IPR008995">
    <property type="entry name" value="Mo/tungstate-bd_C_term_dom"/>
</dbReference>
<keyword evidence="8" id="KW-0472">Membrane</keyword>
<organism evidence="10 11">
    <name type="scientific">Paraglaciecola mesophila</name>
    <dbReference type="NCBI Taxonomy" id="197222"/>
    <lineage>
        <taxon>Bacteria</taxon>
        <taxon>Pseudomonadati</taxon>
        <taxon>Pseudomonadota</taxon>
        <taxon>Gammaproteobacteria</taxon>
        <taxon>Alteromonadales</taxon>
        <taxon>Alteromonadaceae</taxon>
        <taxon>Paraglaciecola</taxon>
    </lineage>
</organism>
<evidence type="ECO:0000256" key="2">
    <source>
        <dbReference type="ARBA" id="ARBA00022475"/>
    </source>
</evidence>
<sequence>MLSLHNINVAYDTKTVVNGVSFSISAGEIGCLLGPSGCGKTSILRAIAGFEPVTQGNIQLRGAEVASEQIHIAPDKRKVAVVFQDFALFPHLNVAQNIGFGLLNSTSQERVRRVDELLTLVGLPDISARYTHSLSGGQQQRVALARALAVKPDLLLLDEPFSSLDAELREDLAQDIRRILKHEGTSALLVTHDQHEAFAMADTIGVMQDGQLLQWATAYQLYHRPVDKFVASFIGQGTLLHAKVVDGRHISTKLGVFALTDEQTRLFSESHTLDVLVRPDDIIHDDSSPNVAMVLSRAFKGAHILYELALNDDPSAKVLCLAPSHHDHALGEHIGIRLDLKHLVVFNA</sequence>
<keyword evidence="11" id="KW-1185">Reference proteome</keyword>